<feature type="transmembrane region" description="Helical" evidence="1">
    <location>
        <begin position="102"/>
        <end position="125"/>
    </location>
</feature>
<accession>A0A0P9CVL2</accession>
<feature type="transmembrane region" description="Helical" evidence="1">
    <location>
        <begin position="69"/>
        <end position="96"/>
    </location>
</feature>
<evidence type="ECO:0000313" key="3">
    <source>
        <dbReference type="Proteomes" id="UP000050509"/>
    </source>
</evidence>
<sequence>MHDLPFHTKWLSDVAGGQIYIYSTPSEFQNRPVINLSGGYILLMPLQLLALTPRLAVQTGVVLADALGGLLLLGLARAIGLGGRPALLAAVLYWMLPITMTMLWWGFATNALAQPAGIGLAWLLLRLEQRPTGRRCAVFAVACACCMLLHLGALALLLVLLGAALALGWRAAAGRWAVLGAGALAL</sequence>
<keyword evidence="1" id="KW-0472">Membrane</keyword>
<proteinExistence type="predicted"/>
<gene>
    <name evidence="2" type="ORF">SE17_42830</name>
</gene>
<keyword evidence="1" id="KW-0812">Transmembrane</keyword>
<name>A0A0P9CVL2_9CHLR</name>
<dbReference type="Proteomes" id="UP000050509">
    <property type="component" value="Unassembled WGS sequence"/>
</dbReference>
<evidence type="ECO:0000256" key="1">
    <source>
        <dbReference type="SAM" id="Phobius"/>
    </source>
</evidence>
<dbReference type="PATRIC" id="fig|186479.3.peg.7221"/>
<reference evidence="2 3" key="1">
    <citation type="submission" date="2015-09" db="EMBL/GenBank/DDBJ databases">
        <title>Draft genome sequence of Kouleothrix aurantiaca JCM 19913.</title>
        <authorList>
            <person name="Hemp J."/>
        </authorList>
    </citation>
    <scope>NUCLEOTIDE SEQUENCE [LARGE SCALE GENOMIC DNA]</scope>
    <source>
        <strain evidence="2 3">COM-B</strain>
    </source>
</reference>
<feature type="transmembrane region" description="Helical" evidence="1">
    <location>
        <begin position="137"/>
        <end position="169"/>
    </location>
</feature>
<organism evidence="2 3">
    <name type="scientific">Kouleothrix aurantiaca</name>
    <dbReference type="NCBI Taxonomy" id="186479"/>
    <lineage>
        <taxon>Bacteria</taxon>
        <taxon>Bacillati</taxon>
        <taxon>Chloroflexota</taxon>
        <taxon>Chloroflexia</taxon>
        <taxon>Chloroflexales</taxon>
        <taxon>Roseiflexineae</taxon>
        <taxon>Roseiflexaceae</taxon>
        <taxon>Kouleothrix</taxon>
    </lineage>
</organism>
<feature type="non-terminal residue" evidence="2">
    <location>
        <position position="186"/>
    </location>
</feature>
<evidence type="ECO:0000313" key="2">
    <source>
        <dbReference type="EMBL" id="KPV47003.1"/>
    </source>
</evidence>
<feature type="transmembrane region" description="Helical" evidence="1">
    <location>
        <begin position="38"/>
        <end position="57"/>
    </location>
</feature>
<keyword evidence="1" id="KW-1133">Transmembrane helix</keyword>
<dbReference type="EMBL" id="LJCR01003475">
    <property type="protein sequence ID" value="KPV47003.1"/>
    <property type="molecule type" value="Genomic_DNA"/>
</dbReference>
<protein>
    <recommendedName>
        <fullName evidence="4">Glycosyltransferase RgtA/B/C/D-like domain-containing protein</fullName>
    </recommendedName>
</protein>
<comment type="caution">
    <text evidence="2">The sequence shown here is derived from an EMBL/GenBank/DDBJ whole genome shotgun (WGS) entry which is preliminary data.</text>
</comment>
<keyword evidence="3" id="KW-1185">Reference proteome</keyword>
<dbReference type="AlphaFoldDB" id="A0A0P9CVL2"/>
<evidence type="ECO:0008006" key="4">
    <source>
        <dbReference type="Google" id="ProtNLM"/>
    </source>
</evidence>